<dbReference type="OrthoDB" id="594804at2759"/>
<feature type="domain" description="FBD" evidence="1">
    <location>
        <begin position="49"/>
        <end position="121"/>
    </location>
</feature>
<evidence type="ECO:0000313" key="2">
    <source>
        <dbReference type="EMBL" id="KAG7571776.1"/>
    </source>
</evidence>
<name>A0A8T2AI06_ARASU</name>
<keyword evidence="3" id="KW-1185">Reference proteome</keyword>
<proteinExistence type="predicted"/>
<gene>
    <name evidence="2" type="ORF">ISN44_As09g001890</name>
</gene>
<dbReference type="Pfam" id="PF08387">
    <property type="entry name" value="FBD"/>
    <property type="match status" value="1"/>
</dbReference>
<dbReference type="InterPro" id="IPR006566">
    <property type="entry name" value="FBD"/>
</dbReference>
<accession>A0A8T2AI06</accession>
<dbReference type="AlphaFoldDB" id="A0A8T2AI06"/>
<organism evidence="2 3">
    <name type="scientific">Arabidopsis suecica</name>
    <name type="common">Swedish thale-cress</name>
    <name type="synonym">Cardaminopsis suecica</name>
    <dbReference type="NCBI Taxonomy" id="45249"/>
    <lineage>
        <taxon>Eukaryota</taxon>
        <taxon>Viridiplantae</taxon>
        <taxon>Streptophyta</taxon>
        <taxon>Embryophyta</taxon>
        <taxon>Tracheophyta</taxon>
        <taxon>Spermatophyta</taxon>
        <taxon>Magnoliopsida</taxon>
        <taxon>eudicotyledons</taxon>
        <taxon>Gunneridae</taxon>
        <taxon>Pentapetalae</taxon>
        <taxon>rosids</taxon>
        <taxon>malvids</taxon>
        <taxon>Brassicales</taxon>
        <taxon>Brassicaceae</taxon>
        <taxon>Camelineae</taxon>
        <taxon>Arabidopsis</taxon>
    </lineage>
</organism>
<protein>
    <submittedName>
        <fullName evidence="2">FBD domain</fullName>
    </submittedName>
</protein>
<dbReference type="SMART" id="SM00579">
    <property type="entry name" value="FBD"/>
    <property type="match status" value="1"/>
</dbReference>
<sequence length="121" mass="13747">MERRWSPKLIASVRVVMEVDAGDYAGDRDDDKGSTKKRRKGFNVFPGPRGFLPSLEYVEIKRPLKGEVMEMKLVSYFLEKSTILKKLTLCLDDSIKNEESVILKELLAIPRVSTSCQVVVL</sequence>
<comment type="caution">
    <text evidence="2">The sequence shown here is derived from an EMBL/GenBank/DDBJ whole genome shotgun (WGS) entry which is preliminary data.</text>
</comment>
<evidence type="ECO:0000313" key="3">
    <source>
        <dbReference type="Proteomes" id="UP000694251"/>
    </source>
</evidence>
<reference evidence="2 3" key="1">
    <citation type="submission" date="2020-12" db="EMBL/GenBank/DDBJ databases">
        <title>Concerted genomic and epigenomic changes stabilize Arabidopsis allopolyploids.</title>
        <authorList>
            <person name="Chen Z."/>
        </authorList>
    </citation>
    <scope>NUCLEOTIDE SEQUENCE [LARGE SCALE GENOMIC DNA]</scope>
    <source>
        <strain evidence="2">As9502</strain>
        <tissue evidence="2">Leaf</tissue>
    </source>
</reference>
<dbReference type="Proteomes" id="UP000694251">
    <property type="component" value="Chromosome 9"/>
</dbReference>
<dbReference type="EMBL" id="JAEFBJ010000009">
    <property type="protein sequence ID" value="KAG7571776.1"/>
    <property type="molecule type" value="Genomic_DNA"/>
</dbReference>
<evidence type="ECO:0000259" key="1">
    <source>
        <dbReference type="SMART" id="SM00579"/>
    </source>
</evidence>